<name>A0ABR4INW2_9EURO</name>
<proteinExistence type="predicted"/>
<dbReference type="InterPro" id="IPR021858">
    <property type="entry name" value="Fun_TF"/>
</dbReference>
<sequence length="426" mass="47735">MADGIGPGNCRRGGQHKDTGDPGAEDIATPEVTDSHRIHDLGRRAEFRLVDKGVDEAIHWEVLVCDENGHPCDKCAYRGVECVYPNALPASSSPDRSGSIPLQDYLVTQQLPSEAGQQPSQPSTVLDRSNKLLIELMHKYSTETYKFFFTEPFNHHIWQVVIPQRALDHDFLLYGILSVAALHTALTKEPSKALEYIDAAIYYQSQARKPFQDALHNISSENCDAVFAHSIITIINGIAFPQVAVDKSETCSMLDTVLLLFELVQGTSEIHKIARPWLLGLSMASDDFWGKASDTLDEETDQALARLHDLNHQRRTHDLEKYKMINEAIASLRRCFQRFRALRDPTSVLTFLATVSRDFVNCLRRHEPLPILVLLHWGVLLAQLDGKVWWASNSGLVLVSDALNILHRSSAELGSAMLWPKQKLGL</sequence>
<evidence type="ECO:0000313" key="6">
    <source>
        <dbReference type="Proteomes" id="UP001610335"/>
    </source>
</evidence>
<dbReference type="InterPro" id="IPR001138">
    <property type="entry name" value="Zn2Cys6_DnaBD"/>
</dbReference>
<dbReference type="CDD" id="cd00067">
    <property type="entry name" value="GAL4"/>
    <property type="match status" value="1"/>
</dbReference>
<reference evidence="5 6" key="1">
    <citation type="submission" date="2024-07" db="EMBL/GenBank/DDBJ databases">
        <title>Section-level genome sequencing and comparative genomics of Aspergillus sections Usti and Cavernicolus.</title>
        <authorList>
            <consortium name="Lawrence Berkeley National Laboratory"/>
            <person name="Nybo J.L."/>
            <person name="Vesth T.C."/>
            <person name="Theobald S."/>
            <person name="Frisvad J.C."/>
            <person name="Larsen T.O."/>
            <person name="Kjaerboelling I."/>
            <person name="Rothschild-Mancinelli K."/>
            <person name="Lyhne E.K."/>
            <person name="Kogle M.E."/>
            <person name="Barry K."/>
            <person name="Clum A."/>
            <person name="Na H."/>
            <person name="Ledsgaard L."/>
            <person name="Lin J."/>
            <person name="Lipzen A."/>
            <person name="Kuo A."/>
            <person name="Riley R."/>
            <person name="Mondo S."/>
            <person name="LaButti K."/>
            <person name="Haridas S."/>
            <person name="Pangalinan J."/>
            <person name="Salamov A.A."/>
            <person name="Simmons B.A."/>
            <person name="Magnuson J.K."/>
            <person name="Chen J."/>
            <person name="Drula E."/>
            <person name="Henrissat B."/>
            <person name="Wiebenga A."/>
            <person name="Lubbers R.J."/>
            <person name="Gomes A.C."/>
            <person name="Makela M.R."/>
            <person name="Stajich J."/>
            <person name="Grigoriev I.V."/>
            <person name="Mortensen U.H."/>
            <person name="De vries R.P."/>
            <person name="Baker S.E."/>
            <person name="Andersen M.R."/>
        </authorList>
    </citation>
    <scope>NUCLEOTIDE SEQUENCE [LARGE SCALE GENOMIC DNA]</scope>
    <source>
        <strain evidence="5 6">CBS 600.67</strain>
    </source>
</reference>
<keyword evidence="2" id="KW-0804">Transcription</keyword>
<protein>
    <submittedName>
        <fullName evidence="5">C6 transcription factor</fullName>
    </submittedName>
</protein>
<dbReference type="EMBL" id="JBFXLS010000016">
    <property type="protein sequence ID" value="KAL2829462.1"/>
    <property type="molecule type" value="Genomic_DNA"/>
</dbReference>
<evidence type="ECO:0000256" key="1">
    <source>
        <dbReference type="ARBA" id="ARBA00023015"/>
    </source>
</evidence>
<dbReference type="PANTHER" id="PTHR47784:SF10">
    <property type="entry name" value="TRANSCRIPTION FACTOR, PUTATIVE (AFU_ORTHOLOGUE AFUA_6G14150)-RELATED"/>
    <property type="match status" value="1"/>
</dbReference>
<accession>A0ABR4INW2</accession>
<keyword evidence="1" id="KW-0805">Transcription regulation</keyword>
<dbReference type="InterPro" id="IPR053157">
    <property type="entry name" value="Sterol_Uptake_Regulator"/>
</dbReference>
<comment type="caution">
    <text evidence="5">The sequence shown here is derived from an EMBL/GenBank/DDBJ whole genome shotgun (WGS) entry which is preliminary data.</text>
</comment>
<dbReference type="Proteomes" id="UP001610335">
    <property type="component" value="Unassembled WGS sequence"/>
</dbReference>
<feature type="region of interest" description="Disordered" evidence="4">
    <location>
        <begin position="1"/>
        <end position="31"/>
    </location>
</feature>
<dbReference type="PANTHER" id="PTHR47784">
    <property type="entry name" value="STEROL UPTAKE CONTROL PROTEIN 2"/>
    <property type="match status" value="1"/>
</dbReference>
<keyword evidence="3" id="KW-0539">Nucleus</keyword>
<gene>
    <name evidence="5" type="ORF">BDW59DRAFT_159051</name>
</gene>
<organism evidence="5 6">
    <name type="scientific">Aspergillus cavernicola</name>
    <dbReference type="NCBI Taxonomy" id="176166"/>
    <lineage>
        <taxon>Eukaryota</taxon>
        <taxon>Fungi</taxon>
        <taxon>Dikarya</taxon>
        <taxon>Ascomycota</taxon>
        <taxon>Pezizomycotina</taxon>
        <taxon>Eurotiomycetes</taxon>
        <taxon>Eurotiomycetidae</taxon>
        <taxon>Eurotiales</taxon>
        <taxon>Aspergillaceae</taxon>
        <taxon>Aspergillus</taxon>
        <taxon>Aspergillus subgen. Nidulantes</taxon>
    </lineage>
</organism>
<evidence type="ECO:0000256" key="3">
    <source>
        <dbReference type="ARBA" id="ARBA00023242"/>
    </source>
</evidence>
<evidence type="ECO:0000313" key="5">
    <source>
        <dbReference type="EMBL" id="KAL2829462.1"/>
    </source>
</evidence>
<evidence type="ECO:0000256" key="2">
    <source>
        <dbReference type="ARBA" id="ARBA00023163"/>
    </source>
</evidence>
<dbReference type="Pfam" id="PF11951">
    <property type="entry name" value="Fungal_trans_2"/>
    <property type="match status" value="1"/>
</dbReference>
<evidence type="ECO:0000256" key="4">
    <source>
        <dbReference type="SAM" id="MobiDB-lite"/>
    </source>
</evidence>
<keyword evidence="6" id="KW-1185">Reference proteome</keyword>